<proteinExistence type="predicted"/>
<dbReference type="AlphaFoldDB" id="A0A6C0DIY8"/>
<dbReference type="EMBL" id="MN739613">
    <property type="protein sequence ID" value="QHT15879.1"/>
    <property type="molecule type" value="Genomic_DNA"/>
</dbReference>
<feature type="domain" description="Glycosyl transferase family 25" evidence="1">
    <location>
        <begin position="17"/>
        <end position="201"/>
    </location>
</feature>
<accession>A0A6C0DIY8</accession>
<evidence type="ECO:0000313" key="2">
    <source>
        <dbReference type="EMBL" id="QHT15879.1"/>
    </source>
</evidence>
<reference evidence="2" key="1">
    <citation type="journal article" date="2020" name="Nature">
        <title>Giant virus diversity and host interactions through global metagenomics.</title>
        <authorList>
            <person name="Schulz F."/>
            <person name="Roux S."/>
            <person name="Paez-Espino D."/>
            <person name="Jungbluth S."/>
            <person name="Walsh D.A."/>
            <person name="Denef V.J."/>
            <person name="McMahon K.D."/>
            <person name="Konstantinidis K.T."/>
            <person name="Eloe-Fadrosh E.A."/>
            <person name="Kyrpides N.C."/>
            <person name="Woyke T."/>
        </authorList>
    </citation>
    <scope>NUCLEOTIDE SEQUENCE</scope>
    <source>
        <strain evidence="2">GVMAG-M-3300023174-176</strain>
    </source>
</reference>
<sequence>MAYYNQDSKAWQIDKIPAFCINLERRIDRWKQFTGQAGVMDLTNIKRFIAVDGKSLDVRSDERIPLITKRNILAKQRRSHEDIDTMGAIGCALSHIGVWEWMVENNAPVCLVMEDDAAVPFDFVAQVNHVIEGSIVLQDLKAWDLFTLCHQVAGTKTMIEDPQLNKVTAFMGTQCYVITLDCAKKFLKEAYMLHMQIDFWMCVYKSVHGLTIVGIKNYFVTQRSSKTDIQNGNRCYVCDLSNSQLVGKELIRVEELLLVRGLEVAGICVIAYLTHKWLTS</sequence>
<protein>
    <recommendedName>
        <fullName evidence="1">Glycosyl transferase family 25 domain-containing protein</fullName>
    </recommendedName>
</protein>
<evidence type="ECO:0000259" key="1">
    <source>
        <dbReference type="Pfam" id="PF01755"/>
    </source>
</evidence>
<dbReference type="Pfam" id="PF01755">
    <property type="entry name" value="Glyco_transf_25"/>
    <property type="match status" value="1"/>
</dbReference>
<dbReference type="InterPro" id="IPR002654">
    <property type="entry name" value="Glyco_trans_25"/>
</dbReference>
<organism evidence="2">
    <name type="scientific">viral metagenome</name>
    <dbReference type="NCBI Taxonomy" id="1070528"/>
    <lineage>
        <taxon>unclassified sequences</taxon>
        <taxon>metagenomes</taxon>
        <taxon>organismal metagenomes</taxon>
    </lineage>
</organism>
<dbReference type="CDD" id="cd06532">
    <property type="entry name" value="Glyco_transf_25"/>
    <property type="match status" value="1"/>
</dbReference>
<name>A0A6C0DIY8_9ZZZZ</name>